<feature type="domain" description="Resolvase/invertase-type recombinase catalytic" evidence="6">
    <location>
        <begin position="1"/>
        <end position="142"/>
    </location>
</feature>
<dbReference type="EMBL" id="BQNL01000001">
    <property type="protein sequence ID" value="GKH14958.1"/>
    <property type="molecule type" value="Genomic_DNA"/>
</dbReference>
<evidence type="ECO:0000256" key="4">
    <source>
        <dbReference type="PIRSR" id="PIRSR606118-50"/>
    </source>
</evidence>
<dbReference type="InterPro" id="IPR006118">
    <property type="entry name" value="Recombinase_CS"/>
</dbReference>
<dbReference type="InterPro" id="IPR050639">
    <property type="entry name" value="SSR_resolvase"/>
</dbReference>
<evidence type="ECO:0000256" key="1">
    <source>
        <dbReference type="ARBA" id="ARBA00022908"/>
    </source>
</evidence>
<dbReference type="AlphaFoldDB" id="A0AA37JUQ5"/>
<name>A0AA37JUQ5_BACUN</name>
<accession>A0AA37JUQ5</accession>
<dbReference type="GO" id="GO:0015074">
    <property type="term" value="P:DNA integration"/>
    <property type="evidence" value="ECO:0007669"/>
    <property type="project" value="UniProtKB-KW"/>
</dbReference>
<dbReference type="PANTHER" id="PTHR30461:SF19">
    <property type="entry name" value="SITE-SPECIFIC RECOMBINASE RESOLVASE FAMILY"/>
    <property type="match status" value="1"/>
</dbReference>
<dbReference type="SMART" id="SM00857">
    <property type="entry name" value="Resolvase"/>
    <property type="match status" value="1"/>
</dbReference>
<evidence type="ECO:0000256" key="2">
    <source>
        <dbReference type="ARBA" id="ARBA00023125"/>
    </source>
</evidence>
<dbReference type="Gene3D" id="3.40.50.1390">
    <property type="entry name" value="Resolvase, N-terminal catalytic domain"/>
    <property type="match status" value="1"/>
</dbReference>
<sequence length="197" mass="22597">MIYAYIRVSTDKQTVENQRFEIEKFARIRELSIDKWISETVSGTKSVQKRKLGPLIKKLKKGDTLIASEISRLGRRLMEVMSILNTLMQKKITVLTVKERYELGNNIQSQILAFAFGLSAQIERDLISQRTKEGLARRKAAGQKLGRHVGGHNSKYKLTGKENLIRTMLEYGYSKAAICRKLKCNPKTLNDHLVRMK</sequence>
<protein>
    <submittedName>
        <fullName evidence="7">Invertase</fullName>
    </submittedName>
</protein>
<dbReference type="CDD" id="cd03768">
    <property type="entry name" value="SR_ResInv"/>
    <property type="match status" value="1"/>
</dbReference>
<dbReference type="NCBIfam" id="NF009949">
    <property type="entry name" value="PRK13413.1"/>
    <property type="match status" value="1"/>
</dbReference>
<evidence type="ECO:0000313" key="8">
    <source>
        <dbReference type="Proteomes" id="UP001055048"/>
    </source>
</evidence>
<dbReference type="GO" id="GO:0000150">
    <property type="term" value="F:DNA strand exchange activity"/>
    <property type="evidence" value="ECO:0007669"/>
    <property type="project" value="InterPro"/>
</dbReference>
<dbReference type="Proteomes" id="UP001055048">
    <property type="component" value="Unassembled WGS sequence"/>
</dbReference>
<evidence type="ECO:0000256" key="5">
    <source>
        <dbReference type="PROSITE-ProRule" id="PRU10137"/>
    </source>
</evidence>
<dbReference type="GO" id="GO:0003677">
    <property type="term" value="F:DNA binding"/>
    <property type="evidence" value="ECO:0007669"/>
    <property type="project" value="UniProtKB-KW"/>
</dbReference>
<dbReference type="Pfam" id="PF00239">
    <property type="entry name" value="Resolvase"/>
    <property type="match status" value="1"/>
</dbReference>
<dbReference type="SUPFAM" id="SSF53041">
    <property type="entry name" value="Resolvase-like"/>
    <property type="match status" value="1"/>
</dbReference>
<reference evidence="7" key="1">
    <citation type="submission" date="2022-01" db="EMBL/GenBank/DDBJ databases">
        <title>Novel bile acid biosynthetic pathways are enriched in the microbiome of centenarians.</title>
        <authorList>
            <person name="Sato Y."/>
            <person name="Atarashi K."/>
            <person name="Plichta R.D."/>
            <person name="Arai Y."/>
            <person name="Sasajima S."/>
            <person name="Kearney M.S."/>
            <person name="Suda W."/>
            <person name="Takeshita K."/>
            <person name="Sasaki T."/>
            <person name="Okamoto S."/>
            <person name="Skelly N.A."/>
            <person name="Okamura Y."/>
            <person name="Vlamakis H."/>
            <person name="Li Y."/>
            <person name="Tanoue T."/>
            <person name="Takei H."/>
            <person name="Nittono H."/>
            <person name="Narushima S."/>
            <person name="Irie J."/>
            <person name="Itoh H."/>
            <person name="Moriya K."/>
            <person name="Sugiura Y."/>
            <person name="Suematsu M."/>
            <person name="Moritoki N."/>
            <person name="Shibata S."/>
            <person name="Littman R.D."/>
            <person name="Fischbach A.M."/>
            <person name="Uwamino Y."/>
            <person name="Inoue T."/>
            <person name="Honda A."/>
            <person name="Hattori M."/>
            <person name="Murai T."/>
            <person name="Xavier J.R."/>
            <person name="Hirose N."/>
            <person name="Honda K."/>
        </authorList>
    </citation>
    <scope>NUCLEOTIDE SEQUENCE</scope>
    <source>
        <strain evidence="7">CE91-St12</strain>
    </source>
</reference>
<dbReference type="InterPro" id="IPR006119">
    <property type="entry name" value="Resolv_N"/>
</dbReference>
<keyword evidence="1" id="KW-0229">DNA integration</keyword>
<dbReference type="RefSeq" id="WP_244074774.1">
    <property type="nucleotide sequence ID" value="NZ_BQNL01000001.1"/>
</dbReference>
<dbReference type="PANTHER" id="PTHR30461">
    <property type="entry name" value="DNA-INVERTASE FROM LAMBDOID PROPHAGE"/>
    <property type="match status" value="1"/>
</dbReference>
<proteinExistence type="predicted"/>
<dbReference type="PROSITE" id="PS00397">
    <property type="entry name" value="RECOMBINASES_1"/>
    <property type="match status" value="1"/>
</dbReference>
<dbReference type="PROSITE" id="PS51736">
    <property type="entry name" value="RECOMBINASES_3"/>
    <property type="match status" value="1"/>
</dbReference>
<gene>
    <name evidence="7" type="primary">mpi</name>
    <name evidence="7" type="ORF">CE91St12_31680</name>
</gene>
<feature type="active site" description="O-(5'-phospho-DNA)-serine intermediate" evidence="4 5">
    <location>
        <position position="9"/>
    </location>
</feature>
<keyword evidence="2" id="KW-0238">DNA-binding</keyword>
<keyword evidence="3" id="KW-0233">DNA recombination</keyword>
<comment type="caution">
    <text evidence="7">The sequence shown here is derived from an EMBL/GenBank/DDBJ whole genome shotgun (WGS) entry which is preliminary data.</text>
</comment>
<evidence type="ECO:0000256" key="3">
    <source>
        <dbReference type="ARBA" id="ARBA00023172"/>
    </source>
</evidence>
<evidence type="ECO:0000259" key="6">
    <source>
        <dbReference type="PROSITE" id="PS51736"/>
    </source>
</evidence>
<evidence type="ECO:0000313" key="7">
    <source>
        <dbReference type="EMBL" id="GKH14958.1"/>
    </source>
</evidence>
<dbReference type="InterPro" id="IPR036162">
    <property type="entry name" value="Resolvase-like_N_sf"/>
</dbReference>
<organism evidence="7 8">
    <name type="scientific">Bacteroides uniformis</name>
    <dbReference type="NCBI Taxonomy" id="820"/>
    <lineage>
        <taxon>Bacteria</taxon>
        <taxon>Pseudomonadati</taxon>
        <taxon>Bacteroidota</taxon>
        <taxon>Bacteroidia</taxon>
        <taxon>Bacteroidales</taxon>
        <taxon>Bacteroidaceae</taxon>
        <taxon>Bacteroides</taxon>
    </lineage>
</organism>